<feature type="binding site" evidence="6">
    <location>
        <position position="211"/>
    </location>
    <ligand>
        <name>substrate</name>
    </ligand>
</feature>
<protein>
    <recommendedName>
        <fullName evidence="3 6">Glutaminase</fullName>
        <ecNumber evidence="3 6">3.5.1.2</ecNumber>
    </recommendedName>
</protein>
<keyword evidence="6" id="KW-0007">Acetylation</keyword>
<dbReference type="Gene3D" id="3.40.710.10">
    <property type="entry name" value="DD-peptidase/beta-lactamase superfamily"/>
    <property type="match status" value="2"/>
</dbReference>
<dbReference type="InterPro" id="IPR012338">
    <property type="entry name" value="Beta-lactam/transpept-like"/>
</dbReference>
<evidence type="ECO:0000256" key="7">
    <source>
        <dbReference type="SAM" id="MobiDB-lite"/>
    </source>
</evidence>
<evidence type="ECO:0000256" key="5">
    <source>
        <dbReference type="ARBA" id="ARBA00049534"/>
    </source>
</evidence>
<dbReference type="HAMAP" id="MF_00313">
    <property type="entry name" value="Glutaminase"/>
    <property type="match status" value="1"/>
</dbReference>
<feature type="binding site" evidence="6">
    <location>
        <position position="262"/>
    </location>
    <ligand>
        <name>substrate</name>
    </ligand>
</feature>
<comment type="similarity">
    <text evidence="1 6">Belongs to the glutaminase family.</text>
</comment>
<feature type="region of interest" description="Disordered" evidence="7">
    <location>
        <begin position="79"/>
        <end position="109"/>
    </location>
</feature>
<dbReference type="Pfam" id="PF04960">
    <property type="entry name" value="Glutaminase"/>
    <property type="match status" value="2"/>
</dbReference>
<evidence type="ECO:0000313" key="8">
    <source>
        <dbReference type="EMBL" id="BDM72319.1"/>
    </source>
</evidence>
<accession>A0ABM8A140</accession>
<dbReference type="SUPFAM" id="SSF56601">
    <property type="entry name" value="beta-lactamase/transpeptidase-like"/>
    <property type="match status" value="1"/>
</dbReference>
<keyword evidence="9" id="KW-1185">Reference proteome</keyword>
<name>A0ABM8A140_STRNI</name>
<evidence type="ECO:0000256" key="6">
    <source>
        <dbReference type="HAMAP-Rule" id="MF_00313"/>
    </source>
</evidence>
<dbReference type="NCBIfam" id="NF002133">
    <property type="entry name" value="PRK00971.1-2"/>
    <property type="match status" value="1"/>
</dbReference>
<dbReference type="RefSeq" id="WP_261955760.1">
    <property type="nucleotide sequence ID" value="NZ_AP026073.1"/>
</dbReference>
<dbReference type="NCBIfam" id="TIGR03814">
    <property type="entry name" value="Gln_ase"/>
    <property type="match status" value="1"/>
</dbReference>
<gene>
    <name evidence="6 8" type="primary">glsA</name>
    <name evidence="8" type="ORF">HEK616_58060</name>
</gene>
<proteinExistence type="inferred from homology"/>
<evidence type="ECO:0000256" key="1">
    <source>
        <dbReference type="ARBA" id="ARBA00011076"/>
    </source>
</evidence>
<feature type="compositionally biased region" description="Gly residues" evidence="7">
    <location>
        <begin position="80"/>
        <end position="100"/>
    </location>
</feature>
<keyword evidence="4 6" id="KW-0378">Hydrolase</keyword>
<dbReference type="EC" id="3.5.1.2" evidence="3 6"/>
<feature type="binding site" evidence="6">
    <location>
        <position position="280"/>
    </location>
    <ligand>
        <name>substrate</name>
    </ligand>
</feature>
<reference evidence="8" key="1">
    <citation type="submission" date="2022-06" db="EMBL/GenBank/DDBJ databases">
        <title>Complete genome sequence of Streptomyces nigrescens HEK616.</title>
        <authorList>
            <person name="Asamizu S."/>
            <person name="Onaka H."/>
        </authorList>
    </citation>
    <scope>NUCLEOTIDE SEQUENCE</scope>
    <source>
        <strain evidence="8">HEK616</strain>
    </source>
</reference>
<organism evidence="8 9">
    <name type="scientific">Streptomyces nigrescens</name>
    <dbReference type="NCBI Taxonomy" id="1920"/>
    <lineage>
        <taxon>Bacteria</taxon>
        <taxon>Bacillati</taxon>
        <taxon>Actinomycetota</taxon>
        <taxon>Actinomycetes</taxon>
        <taxon>Kitasatosporales</taxon>
        <taxon>Streptomycetaceae</taxon>
        <taxon>Streptomyces</taxon>
    </lineage>
</organism>
<dbReference type="PANTHER" id="PTHR12544">
    <property type="entry name" value="GLUTAMINASE"/>
    <property type="match status" value="1"/>
</dbReference>
<dbReference type="InterPro" id="IPR015868">
    <property type="entry name" value="Glutaminase"/>
</dbReference>
<feature type="binding site" evidence="6">
    <location>
        <position position="187"/>
    </location>
    <ligand>
        <name>substrate</name>
    </ligand>
</feature>
<dbReference type="EMBL" id="AP026073">
    <property type="protein sequence ID" value="BDM72319.1"/>
    <property type="molecule type" value="Genomic_DNA"/>
</dbReference>
<evidence type="ECO:0000313" key="9">
    <source>
        <dbReference type="Proteomes" id="UP001059597"/>
    </source>
</evidence>
<dbReference type="PANTHER" id="PTHR12544:SF29">
    <property type="entry name" value="GLUTAMINASE"/>
    <property type="match status" value="1"/>
</dbReference>
<comment type="catalytic activity">
    <reaction evidence="5 6">
        <text>L-glutamine + H2O = L-glutamate + NH4(+)</text>
        <dbReference type="Rhea" id="RHEA:15889"/>
        <dbReference type="ChEBI" id="CHEBI:15377"/>
        <dbReference type="ChEBI" id="CHEBI:28938"/>
        <dbReference type="ChEBI" id="CHEBI:29985"/>
        <dbReference type="ChEBI" id="CHEBI:58359"/>
        <dbReference type="EC" id="3.5.1.2"/>
    </reaction>
</comment>
<feature type="binding site" evidence="6">
    <location>
        <position position="136"/>
    </location>
    <ligand>
        <name>substrate</name>
    </ligand>
</feature>
<comment type="subunit">
    <text evidence="2 6">Homotetramer.</text>
</comment>
<evidence type="ECO:0000256" key="2">
    <source>
        <dbReference type="ARBA" id="ARBA00011881"/>
    </source>
</evidence>
<sequence>MDYQAVLEEVAAHARPYVGQGQVADYIPALERVSADRFGIAVADIHGAVYGVGDWEVPFSVQSISKAFSLALVMAQSHGSQGGDGNHGAPGGNRAPGGPGTDDIWKRVGREPSGTPFNSLVQLEAENGIPRNPFINAGALVVTDRLQTLTGDASTSMLHFLREESGNPDLAFDQAVADSEAEHGDRNAALAHFMASFGNLENPVPSVIQHYFWQCSIEMSCRDLAVAGGFLARHGLRADGSRLLDAREAKRINAVMLTCGTYDAAGEFAYRVGLPAKSGVGGGIIAVIPGRCTLCVWSPGLDARGNSVAGAAALDHFTTLTGWSVF</sequence>
<feature type="binding site" evidence="6">
    <location>
        <position position="180"/>
    </location>
    <ligand>
        <name>substrate</name>
    </ligand>
</feature>
<evidence type="ECO:0000256" key="4">
    <source>
        <dbReference type="ARBA" id="ARBA00022801"/>
    </source>
</evidence>
<evidence type="ECO:0000256" key="3">
    <source>
        <dbReference type="ARBA" id="ARBA00012918"/>
    </source>
</evidence>
<feature type="binding site" evidence="6">
    <location>
        <position position="63"/>
    </location>
    <ligand>
        <name>substrate</name>
    </ligand>
</feature>
<dbReference type="Proteomes" id="UP001059597">
    <property type="component" value="Chromosome"/>
</dbReference>